<dbReference type="InterPro" id="IPR044093">
    <property type="entry name" value="STKc_CDK10"/>
</dbReference>
<evidence type="ECO:0000256" key="2">
    <source>
        <dbReference type="ARBA" id="ARBA00022527"/>
    </source>
</evidence>
<name>A0A7K8T518_9AVES</name>
<feature type="non-terminal residue" evidence="11">
    <location>
        <position position="1"/>
    </location>
</feature>
<dbReference type="Pfam" id="PF00069">
    <property type="entry name" value="Pkinase"/>
    <property type="match status" value="1"/>
</dbReference>
<dbReference type="InterPro" id="IPR050108">
    <property type="entry name" value="CDK"/>
</dbReference>
<dbReference type="FunFam" id="3.30.200.20:FF:000172">
    <property type="entry name" value="cyclin-dependent kinase G-2 isoform X1"/>
    <property type="match status" value="1"/>
</dbReference>
<dbReference type="InterPro" id="IPR017441">
    <property type="entry name" value="Protein_kinase_ATP_BS"/>
</dbReference>
<dbReference type="PROSITE" id="PS00107">
    <property type="entry name" value="PROTEIN_KINASE_ATP"/>
    <property type="match status" value="1"/>
</dbReference>
<dbReference type="PROSITE" id="PS50011">
    <property type="entry name" value="PROTEIN_KINASE_DOM"/>
    <property type="match status" value="1"/>
</dbReference>
<organism evidence="11 12">
    <name type="scientific">Nyctibius bracteatus</name>
    <name type="common">Rufous potoo</name>
    <dbReference type="NCBI Taxonomy" id="48426"/>
    <lineage>
        <taxon>Eukaryota</taxon>
        <taxon>Metazoa</taxon>
        <taxon>Chordata</taxon>
        <taxon>Craniata</taxon>
        <taxon>Vertebrata</taxon>
        <taxon>Euteleostomi</taxon>
        <taxon>Archelosauria</taxon>
        <taxon>Archosauria</taxon>
        <taxon>Dinosauria</taxon>
        <taxon>Saurischia</taxon>
        <taxon>Theropoda</taxon>
        <taxon>Coelurosauria</taxon>
        <taxon>Aves</taxon>
        <taxon>Neognathae</taxon>
        <taxon>Neoaves</taxon>
        <taxon>Strisores</taxon>
        <taxon>Caprimulgiformes</taxon>
        <taxon>Nyctibiidae</taxon>
        <taxon>Nyctibius</taxon>
    </lineage>
</organism>
<comment type="similarity">
    <text evidence="1">Belongs to the protein kinase superfamily. CMGC Ser/Thr protein kinase family. CDC2/CDKX subfamily.</text>
</comment>
<dbReference type="InterPro" id="IPR011009">
    <property type="entry name" value="Kinase-like_dom_sf"/>
</dbReference>
<dbReference type="EMBL" id="VWZB01000804">
    <property type="protein sequence ID" value="NXF37455.1"/>
    <property type="molecule type" value="Genomic_DNA"/>
</dbReference>
<gene>
    <name evidence="11" type="primary">Cdk10</name>
    <name evidence="11" type="ORF">NYCBRA_R12230</name>
</gene>
<keyword evidence="5 11" id="KW-0418">Kinase</keyword>
<evidence type="ECO:0000256" key="5">
    <source>
        <dbReference type="ARBA" id="ARBA00022777"/>
    </source>
</evidence>
<feature type="binding site" evidence="7">
    <location>
        <position position="76"/>
    </location>
    <ligand>
        <name>ATP</name>
        <dbReference type="ChEBI" id="CHEBI:30616"/>
    </ligand>
</feature>
<dbReference type="FunFam" id="1.10.510.10:FF:000289">
    <property type="entry name" value="cyclin-dependent kinase 10 isoform X2"/>
    <property type="match status" value="1"/>
</dbReference>
<evidence type="ECO:0000256" key="4">
    <source>
        <dbReference type="ARBA" id="ARBA00022741"/>
    </source>
</evidence>
<evidence type="ECO:0000256" key="7">
    <source>
        <dbReference type="PROSITE-ProRule" id="PRU10141"/>
    </source>
</evidence>
<feature type="non-terminal residue" evidence="11">
    <location>
        <position position="396"/>
    </location>
</feature>
<evidence type="ECO:0000259" key="10">
    <source>
        <dbReference type="PROSITE" id="PS50011"/>
    </source>
</evidence>
<evidence type="ECO:0000256" key="6">
    <source>
        <dbReference type="ARBA" id="ARBA00022840"/>
    </source>
</evidence>
<evidence type="ECO:0000313" key="11">
    <source>
        <dbReference type="EMBL" id="NXF37455.1"/>
    </source>
</evidence>
<protein>
    <submittedName>
        <fullName evidence="11">CDK10 kinase</fullName>
    </submittedName>
</protein>
<dbReference type="AlphaFoldDB" id="A0A7K8T518"/>
<dbReference type="PANTHER" id="PTHR24056:SF508">
    <property type="entry name" value="CYCLIN-DEPENDENT KINASE 10"/>
    <property type="match status" value="1"/>
</dbReference>
<dbReference type="Proteomes" id="UP000538472">
    <property type="component" value="Unassembled WGS sequence"/>
</dbReference>
<keyword evidence="2 8" id="KW-0723">Serine/threonine-protein kinase</keyword>
<keyword evidence="3" id="KW-0808">Transferase</keyword>
<dbReference type="PANTHER" id="PTHR24056">
    <property type="entry name" value="CELL DIVISION PROTEIN KINASE"/>
    <property type="match status" value="1"/>
</dbReference>
<evidence type="ECO:0000313" key="12">
    <source>
        <dbReference type="Proteomes" id="UP000538472"/>
    </source>
</evidence>
<evidence type="ECO:0000256" key="9">
    <source>
        <dbReference type="SAM" id="MobiDB-lite"/>
    </source>
</evidence>
<dbReference type="InterPro" id="IPR000719">
    <property type="entry name" value="Prot_kinase_dom"/>
</dbReference>
<accession>A0A7K8T518</accession>
<comment type="caution">
    <text evidence="11">The sequence shown here is derived from an EMBL/GenBank/DDBJ whole genome shotgun (WGS) entry which is preliminary data.</text>
</comment>
<dbReference type="GO" id="GO:0007346">
    <property type="term" value="P:regulation of mitotic cell cycle"/>
    <property type="evidence" value="ECO:0007669"/>
    <property type="project" value="InterPro"/>
</dbReference>
<dbReference type="InterPro" id="IPR008271">
    <property type="entry name" value="Ser/Thr_kinase_AS"/>
</dbReference>
<dbReference type="GO" id="GO:0005524">
    <property type="term" value="F:ATP binding"/>
    <property type="evidence" value="ECO:0007669"/>
    <property type="project" value="UniProtKB-UniRule"/>
</dbReference>
<dbReference type="GO" id="GO:0004693">
    <property type="term" value="F:cyclin-dependent protein serine/threonine kinase activity"/>
    <property type="evidence" value="ECO:0007669"/>
    <property type="project" value="InterPro"/>
</dbReference>
<keyword evidence="12" id="KW-1185">Reference proteome</keyword>
<evidence type="ECO:0000256" key="1">
    <source>
        <dbReference type="ARBA" id="ARBA00006485"/>
    </source>
</evidence>
<dbReference type="GO" id="GO:0080090">
    <property type="term" value="P:regulation of primary metabolic process"/>
    <property type="evidence" value="ECO:0007669"/>
    <property type="project" value="UniProtKB-ARBA"/>
</dbReference>
<dbReference type="SUPFAM" id="SSF56112">
    <property type="entry name" value="Protein kinase-like (PK-like)"/>
    <property type="match status" value="1"/>
</dbReference>
<keyword evidence="6 7" id="KW-0067">ATP-binding</keyword>
<dbReference type="GO" id="GO:0005634">
    <property type="term" value="C:nucleus"/>
    <property type="evidence" value="ECO:0007669"/>
    <property type="project" value="TreeGrafter"/>
</dbReference>
<sequence length="396" mass="44618">MRGAVMAEGGSGEAELEPLRLRRLRGEGFFEVPAADRLGGCRSVKEFEKLNRIGEGTYGIVYRARDTLTDEIVALKKVRMDNEKDGNGGAGELRWGQLRPLLKAVVQRLSLSAGMPISSLREITLLLQLRHPNVVELKEVVVGNHLESIFLVMGYCEQDLASLLENMQTPFSEAQVKCIILQVLRGLQYLHEKYIIHRDLKVSNLLMTDKGCVKIADFGLARTYGMPPKPMTPKVVTLWYRAPELLLGMTTQTTSIDMWAVGCILAELLAHKPLLPGTSEIHQIDLIVQLLGTPNENIWPGFSRLPLASQYTLRKQPYNNLKHKFPWLSEAGLRLLHFLFMYDPKKRATAKDSLDSSYFKEKPLPCEPELMPTFPHHRNKRVATAGPESQAKRTKP</sequence>
<proteinExistence type="inferred from homology"/>
<feature type="domain" description="Protein kinase" evidence="10">
    <location>
        <begin position="47"/>
        <end position="359"/>
    </location>
</feature>
<dbReference type="SMART" id="SM00220">
    <property type="entry name" value="S_TKc"/>
    <property type="match status" value="1"/>
</dbReference>
<dbReference type="CDD" id="cd07845">
    <property type="entry name" value="STKc_CDK10"/>
    <property type="match status" value="1"/>
</dbReference>
<evidence type="ECO:0000256" key="8">
    <source>
        <dbReference type="RuleBase" id="RU000304"/>
    </source>
</evidence>
<dbReference type="GO" id="GO:0010556">
    <property type="term" value="P:regulation of macromolecule biosynthetic process"/>
    <property type="evidence" value="ECO:0007669"/>
    <property type="project" value="UniProtKB-ARBA"/>
</dbReference>
<dbReference type="PROSITE" id="PS00108">
    <property type="entry name" value="PROTEIN_KINASE_ST"/>
    <property type="match status" value="1"/>
</dbReference>
<feature type="region of interest" description="Disordered" evidence="9">
    <location>
        <begin position="369"/>
        <end position="396"/>
    </location>
</feature>
<keyword evidence="4 7" id="KW-0547">Nucleotide-binding</keyword>
<dbReference type="Gene3D" id="1.10.510.10">
    <property type="entry name" value="Transferase(Phosphotransferase) domain 1"/>
    <property type="match status" value="1"/>
</dbReference>
<reference evidence="11 12" key="1">
    <citation type="submission" date="2019-09" db="EMBL/GenBank/DDBJ databases">
        <title>Bird 10,000 Genomes (B10K) Project - Family phase.</title>
        <authorList>
            <person name="Zhang G."/>
        </authorList>
    </citation>
    <scope>NUCLEOTIDE SEQUENCE [LARGE SCALE GENOMIC DNA]</scope>
    <source>
        <strain evidence="11">B10K-CU-031-10</strain>
        <tissue evidence="11">Muscle</tissue>
    </source>
</reference>
<dbReference type="Gene3D" id="3.30.200.20">
    <property type="entry name" value="Phosphorylase Kinase, domain 1"/>
    <property type="match status" value="1"/>
</dbReference>
<evidence type="ECO:0000256" key="3">
    <source>
        <dbReference type="ARBA" id="ARBA00022679"/>
    </source>
</evidence>